<sequence>MNASSAETEPNPTAFASGSLVSSYSDINSGQYVDEVRTLAFGLKIQYAFPF</sequence>
<dbReference type="RefSeq" id="WP_311502890.1">
    <property type="nucleotide sequence ID" value="NZ_JAVRHK010000004.1"/>
</dbReference>
<dbReference type="EMBL" id="JAVRHK010000004">
    <property type="protein sequence ID" value="MDT0676551.1"/>
    <property type="molecule type" value="Genomic_DNA"/>
</dbReference>
<name>A0ABU3D574_9FLAO</name>
<evidence type="ECO:0000313" key="1">
    <source>
        <dbReference type="EMBL" id="MDT0676551.1"/>
    </source>
</evidence>
<comment type="caution">
    <text evidence="1">The sequence shown here is derived from an EMBL/GenBank/DDBJ whole genome shotgun (WGS) entry which is preliminary data.</text>
</comment>
<proteinExistence type="predicted"/>
<organism evidence="1 2">
    <name type="scientific">Autumnicola musiva</name>
    <dbReference type="NCBI Taxonomy" id="3075589"/>
    <lineage>
        <taxon>Bacteria</taxon>
        <taxon>Pseudomonadati</taxon>
        <taxon>Bacteroidota</taxon>
        <taxon>Flavobacteriia</taxon>
        <taxon>Flavobacteriales</taxon>
        <taxon>Flavobacteriaceae</taxon>
        <taxon>Autumnicola</taxon>
    </lineage>
</organism>
<protein>
    <submittedName>
        <fullName evidence="1">Uncharacterized protein</fullName>
    </submittedName>
</protein>
<dbReference type="Proteomes" id="UP001262582">
    <property type="component" value="Unassembled WGS sequence"/>
</dbReference>
<accession>A0ABU3D574</accession>
<evidence type="ECO:0000313" key="2">
    <source>
        <dbReference type="Proteomes" id="UP001262582"/>
    </source>
</evidence>
<keyword evidence="2" id="KW-1185">Reference proteome</keyword>
<gene>
    <name evidence="1" type="ORF">RM539_08155</name>
</gene>
<reference evidence="1 2" key="1">
    <citation type="submission" date="2023-09" db="EMBL/GenBank/DDBJ databases">
        <authorList>
            <person name="Rey-Velasco X."/>
        </authorList>
    </citation>
    <scope>NUCLEOTIDE SEQUENCE [LARGE SCALE GENOMIC DNA]</scope>
    <source>
        <strain evidence="1 2">F117</strain>
    </source>
</reference>